<organism evidence="3 4">
    <name type="scientific">Heterodera trifolii</name>
    <dbReference type="NCBI Taxonomy" id="157864"/>
    <lineage>
        <taxon>Eukaryota</taxon>
        <taxon>Metazoa</taxon>
        <taxon>Ecdysozoa</taxon>
        <taxon>Nematoda</taxon>
        <taxon>Chromadorea</taxon>
        <taxon>Rhabditida</taxon>
        <taxon>Tylenchina</taxon>
        <taxon>Tylenchomorpha</taxon>
        <taxon>Tylenchoidea</taxon>
        <taxon>Heteroderidae</taxon>
        <taxon>Heteroderinae</taxon>
        <taxon>Heterodera</taxon>
    </lineage>
</organism>
<dbReference type="CDD" id="cd12885">
    <property type="entry name" value="SPRY_RanBP_like"/>
    <property type="match status" value="1"/>
</dbReference>
<keyword evidence="4" id="KW-1185">Reference proteome</keyword>
<comment type="caution">
    <text evidence="3">The sequence shown here is derived from an EMBL/GenBank/DDBJ whole genome shotgun (WGS) entry which is preliminary data.</text>
</comment>
<dbReference type="Proteomes" id="UP001620626">
    <property type="component" value="Unassembled WGS sequence"/>
</dbReference>
<dbReference type="Gene3D" id="2.60.120.920">
    <property type="match status" value="1"/>
</dbReference>
<evidence type="ECO:0000313" key="4">
    <source>
        <dbReference type="Proteomes" id="UP001620626"/>
    </source>
</evidence>
<evidence type="ECO:0000256" key="1">
    <source>
        <dbReference type="SAM" id="Coils"/>
    </source>
</evidence>
<proteinExistence type="predicted"/>
<dbReference type="InterPro" id="IPR043136">
    <property type="entry name" value="B30.2/SPRY_sf"/>
</dbReference>
<dbReference type="Pfam" id="PF00622">
    <property type="entry name" value="SPRY"/>
    <property type="match status" value="1"/>
</dbReference>
<evidence type="ECO:0000259" key="2">
    <source>
        <dbReference type="Pfam" id="PF00622"/>
    </source>
</evidence>
<evidence type="ECO:0000313" key="3">
    <source>
        <dbReference type="EMBL" id="KAL3073085.1"/>
    </source>
</evidence>
<name>A0ABD2I5G3_9BILA</name>
<gene>
    <name evidence="3" type="ORF">niasHT_035361</name>
</gene>
<dbReference type="InterPro" id="IPR044736">
    <property type="entry name" value="Gid1/RanBPM/SPLA_SPRY"/>
</dbReference>
<dbReference type="AlphaFoldDB" id="A0ABD2I5G3"/>
<sequence>MSHFQVKYDEIEQNIAQLQKHNNESDAKLKKIENELQKLKEAIKLQTDALNLLQPIVDFFRHSGFSLNFFSHDWQKQLQTDFHLNFGQHEEHQQPVLGSNLTQRKPNPVKTNQNLYAKFVLFPHLTIVYYETKIIKNNRNGSTISIGIWTKSDDTFYKYSNNGFIFGHSATGFGGYPSFAEGDTIGCGANLTSMEIIYTKNGQKLTGPIWVIVPVGVVVPIACAIPEALVSATDRVFKLALLSD</sequence>
<feature type="coiled-coil region" evidence="1">
    <location>
        <begin position="1"/>
        <end position="49"/>
    </location>
</feature>
<accession>A0ABD2I5G3</accession>
<keyword evidence="1" id="KW-0175">Coiled coil</keyword>
<feature type="domain" description="SPRY" evidence="2">
    <location>
        <begin position="149"/>
        <end position="223"/>
    </location>
</feature>
<dbReference type="InterPro" id="IPR003877">
    <property type="entry name" value="SPRY_dom"/>
</dbReference>
<dbReference type="EMBL" id="JBICBT010001324">
    <property type="protein sequence ID" value="KAL3073085.1"/>
    <property type="molecule type" value="Genomic_DNA"/>
</dbReference>
<reference evidence="3 4" key="1">
    <citation type="submission" date="2024-10" db="EMBL/GenBank/DDBJ databases">
        <authorList>
            <person name="Kim D."/>
        </authorList>
    </citation>
    <scope>NUCLEOTIDE SEQUENCE [LARGE SCALE GENOMIC DNA]</scope>
    <source>
        <strain evidence="3">BH-2024</strain>
    </source>
</reference>
<protein>
    <recommendedName>
        <fullName evidence="2">SPRY domain-containing protein</fullName>
    </recommendedName>
</protein>